<reference evidence="4 5" key="1">
    <citation type="journal article" date="2021" name="Plant Biotechnol. J.">
        <title>Multi-omics assisted identification of the key and species-specific regulatory components of drought-tolerant mechanisms in Gossypium stocksii.</title>
        <authorList>
            <person name="Yu D."/>
            <person name="Ke L."/>
            <person name="Zhang D."/>
            <person name="Wu Y."/>
            <person name="Sun Y."/>
            <person name="Mei J."/>
            <person name="Sun J."/>
            <person name="Sun Y."/>
        </authorList>
    </citation>
    <scope>NUCLEOTIDE SEQUENCE [LARGE SCALE GENOMIC DNA]</scope>
    <source>
        <strain evidence="5">cv. E1</strain>
        <tissue evidence="4">Leaf</tissue>
    </source>
</reference>
<dbReference type="Gene3D" id="3.80.10.10">
    <property type="entry name" value="Ribonuclease Inhibitor"/>
    <property type="match status" value="1"/>
</dbReference>
<feature type="domain" description="Disease resistance protein At4g27190-like leucine-rich repeats" evidence="3">
    <location>
        <begin position="13"/>
        <end position="76"/>
    </location>
</feature>
<dbReference type="PANTHER" id="PTHR33463:SF135">
    <property type="entry name" value="RESISTANCE PROTEIN RPS2, PUTATIVE-RELATED"/>
    <property type="match status" value="1"/>
</dbReference>
<dbReference type="Proteomes" id="UP000828251">
    <property type="component" value="Unassembled WGS sequence"/>
</dbReference>
<dbReference type="SUPFAM" id="SSF52047">
    <property type="entry name" value="RNI-like"/>
    <property type="match status" value="1"/>
</dbReference>
<organism evidence="4 5">
    <name type="scientific">Gossypium stocksii</name>
    <dbReference type="NCBI Taxonomy" id="47602"/>
    <lineage>
        <taxon>Eukaryota</taxon>
        <taxon>Viridiplantae</taxon>
        <taxon>Streptophyta</taxon>
        <taxon>Embryophyta</taxon>
        <taxon>Tracheophyta</taxon>
        <taxon>Spermatophyta</taxon>
        <taxon>Magnoliopsida</taxon>
        <taxon>eudicotyledons</taxon>
        <taxon>Gunneridae</taxon>
        <taxon>Pentapetalae</taxon>
        <taxon>rosids</taxon>
        <taxon>malvids</taxon>
        <taxon>Malvales</taxon>
        <taxon>Malvaceae</taxon>
        <taxon>Malvoideae</taxon>
        <taxon>Gossypium</taxon>
    </lineage>
</organism>
<dbReference type="InterPro" id="IPR032675">
    <property type="entry name" value="LRR_dom_sf"/>
</dbReference>
<accession>A0A9D3ZSD9</accession>
<name>A0A9D3ZSD9_9ROSI</name>
<keyword evidence="5" id="KW-1185">Reference proteome</keyword>
<feature type="compositionally biased region" description="Basic and acidic residues" evidence="2">
    <location>
        <begin position="89"/>
        <end position="108"/>
    </location>
</feature>
<dbReference type="Pfam" id="PF23247">
    <property type="entry name" value="LRR_RPS2"/>
    <property type="match status" value="1"/>
</dbReference>
<dbReference type="PANTHER" id="PTHR33463">
    <property type="entry name" value="NB-ARC DOMAIN-CONTAINING PROTEIN-RELATED"/>
    <property type="match status" value="1"/>
</dbReference>
<evidence type="ECO:0000259" key="3">
    <source>
        <dbReference type="Pfam" id="PF23247"/>
    </source>
</evidence>
<dbReference type="EMBL" id="JAIQCV010000009">
    <property type="protein sequence ID" value="KAH1063322.1"/>
    <property type="molecule type" value="Genomic_DNA"/>
</dbReference>
<keyword evidence="1" id="KW-0611">Plant defense</keyword>
<evidence type="ECO:0000256" key="2">
    <source>
        <dbReference type="SAM" id="MobiDB-lite"/>
    </source>
</evidence>
<dbReference type="InterPro" id="IPR057135">
    <property type="entry name" value="At4g27190-like_LRR"/>
</dbReference>
<evidence type="ECO:0000313" key="4">
    <source>
        <dbReference type="EMBL" id="KAH1063322.1"/>
    </source>
</evidence>
<evidence type="ECO:0000256" key="1">
    <source>
        <dbReference type="ARBA" id="ARBA00022821"/>
    </source>
</evidence>
<dbReference type="AlphaFoldDB" id="A0A9D3ZSD9"/>
<gene>
    <name evidence="4" type="ORF">J1N35_028309</name>
</gene>
<sequence>MELASMGDTGGFLLSSLEKLHLKDMQELQVIWKGPQQIATLQNLTHLEIVDCKRLGHIFTPISSLCLPLLEEFKVEELSKLEHVFGHKDETNTATEEDMKSSLHDEKNNTQLSKTQGDHFLNLDDVKLNNCGVEEVFQLKGLQFHIFQESETSPSA</sequence>
<evidence type="ECO:0000313" key="5">
    <source>
        <dbReference type="Proteomes" id="UP000828251"/>
    </source>
</evidence>
<feature type="region of interest" description="Disordered" evidence="2">
    <location>
        <begin position="89"/>
        <end position="111"/>
    </location>
</feature>
<protein>
    <recommendedName>
        <fullName evidence="3">Disease resistance protein At4g27190-like leucine-rich repeats domain-containing protein</fullName>
    </recommendedName>
</protein>
<proteinExistence type="predicted"/>
<comment type="caution">
    <text evidence="4">The sequence shown here is derived from an EMBL/GenBank/DDBJ whole genome shotgun (WGS) entry which is preliminary data.</text>
</comment>
<dbReference type="OrthoDB" id="1747797at2759"/>
<dbReference type="InterPro" id="IPR050905">
    <property type="entry name" value="Plant_NBS-LRR"/>
</dbReference>